<dbReference type="RefSeq" id="WP_118941649.1">
    <property type="nucleotide sequence ID" value="NZ_CP032125.1"/>
</dbReference>
<dbReference type="AlphaFoldDB" id="A0A347UDR3"/>
<evidence type="ECO:0000313" key="3">
    <source>
        <dbReference type="Proteomes" id="UP000261704"/>
    </source>
</evidence>
<dbReference type="Proteomes" id="UP000261704">
    <property type="component" value="Chromosome"/>
</dbReference>
<accession>A0A347UDR3</accession>
<keyword evidence="3" id="KW-1185">Reference proteome</keyword>
<dbReference type="InterPro" id="IPR032557">
    <property type="entry name" value="DUF4935"/>
</dbReference>
<protein>
    <recommendedName>
        <fullName evidence="1">DUF4935 domain-containing protein</fullName>
    </recommendedName>
</protein>
<dbReference type="Pfam" id="PF16289">
    <property type="entry name" value="PIN_12"/>
    <property type="match status" value="1"/>
</dbReference>
<dbReference type="OrthoDB" id="569642at2"/>
<feature type="domain" description="DUF4935" evidence="1">
    <location>
        <begin position="5"/>
        <end position="183"/>
    </location>
</feature>
<dbReference type="EMBL" id="CP032125">
    <property type="protein sequence ID" value="AXX96991.1"/>
    <property type="molecule type" value="Genomic_DNA"/>
</dbReference>
<sequence length="314" mass="35863">MAQQLFLDANIFLSFFQSSKDDLVELAKVVKLIGDEEIILYSNDQLRREVDRNRENKIATGFNEFKNANFGKEFPHYCNDYSELEEIRSHLKEANKIHAKLVTKINTDIENRSLGADKLIAGLFELAEDLPITAEIMEKVHFRVASGDPPGKRNSIGDAIHWQCLLDQTKSGNLDLVTLDGDFTSPLKSGQISDFLSLEWSNSRKWGAVTLHNSLSNFFKARFPQINLSTEFKKDELVRRLINSPNFSETHQVISELMEFEHFTKGQIRQIFSALLDNNQVRWIAMDCDVQDFFKKFSNSTGHLGSGPINMLLI</sequence>
<name>A0A347UDR3_9RHOB</name>
<evidence type="ECO:0000313" key="2">
    <source>
        <dbReference type="EMBL" id="AXX96991.1"/>
    </source>
</evidence>
<evidence type="ECO:0000259" key="1">
    <source>
        <dbReference type="Pfam" id="PF16289"/>
    </source>
</evidence>
<dbReference type="KEGG" id="pamo:BAR1_03025"/>
<reference evidence="2 3" key="1">
    <citation type="submission" date="2018-09" db="EMBL/GenBank/DDBJ databases">
        <title>Profundibacter amoris BAR1 gen. nov., sp. nov., a new member of the Roseobacter clade isolated at Lokis Castle Vent Field on the Arctic Mid-Oceanic Ridge.</title>
        <authorList>
            <person name="Le Moine Bauer S."/>
            <person name="Sjoeberg A.G."/>
            <person name="L'Haridon S."/>
            <person name="Stokke R."/>
            <person name="Roalkvam I."/>
            <person name="Steen I.H."/>
            <person name="Dahle H."/>
        </authorList>
    </citation>
    <scope>NUCLEOTIDE SEQUENCE [LARGE SCALE GENOMIC DNA]</scope>
    <source>
        <strain evidence="2 3">BAR1</strain>
    </source>
</reference>
<proteinExistence type="predicted"/>
<gene>
    <name evidence="2" type="ORF">BAR1_03025</name>
</gene>
<organism evidence="2 3">
    <name type="scientific">Profundibacter amoris</name>
    <dbReference type="NCBI Taxonomy" id="2171755"/>
    <lineage>
        <taxon>Bacteria</taxon>
        <taxon>Pseudomonadati</taxon>
        <taxon>Pseudomonadota</taxon>
        <taxon>Alphaproteobacteria</taxon>
        <taxon>Rhodobacterales</taxon>
        <taxon>Paracoccaceae</taxon>
        <taxon>Profundibacter</taxon>
    </lineage>
</organism>